<protein>
    <submittedName>
        <fullName evidence="8">Agamous-like MADS-box protein AGL97</fullName>
    </submittedName>
</protein>
<keyword evidence="2" id="KW-0805">Transcription regulation</keyword>
<dbReference type="RefSeq" id="XP_056848051.1">
    <property type="nucleotide sequence ID" value="XM_056992071.1"/>
</dbReference>
<dbReference type="GO" id="GO:0045944">
    <property type="term" value="P:positive regulation of transcription by RNA polymerase II"/>
    <property type="evidence" value="ECO:0007669"/>
    <property type="project" value="InterPro"/>
</dbReference>
<dbReference type="InterPro" id="IPR036879">
    <property type="entry name" value="TF_MADSbox_sf"/>
</dbReference>
<reference evidence="8" key="2">
    <citation type="submission" date="2025-08" db="UniProtKB">
        <authorList>
            <consortium name="RefSeq"/>
        </authorList>
    </citation>
    <scope>IDENTIFICATION</scope>
    <source>
        <tissue evidence="8">Leaf</tissue>
    </source>
</reference>
<sequence length="304" mass="34044">MVKRGGTKRKAVLKKIEDKNSKAVTFSKRREGLYSKAAQLCVMGEAQIAILATPSSSNSNVPFFSFGHSSVDSLVSAYLSGQRPVRVPEESKKMREDIGICMARKELGLSNWWEKKELAMSKSLEEIMQAMESMEILMRDADRLLDEDAFGFSQREGEKKKKDDSNDVVLQQHHGTGKTLIDVDDDDLLPQTLITSEDDQIISVCDSFFNYNNDKNAAALSATHAEENTEEWSDMDFEQLLSGFEEEDDDDHHHQIEAVSENSCSNMNNNAQNLFDLDLANVELDTIFEGLATLDAELVASLLM</sequence>
<dbReference type="Gene3D" id="3.40.1810.10">
    <property type="entry name" value="Transcription factor, MADS-box"/>
    <property type="match status" value="1"/>
</dbReference>
<dbReference type="Pfam" id="PF00319">
    <property type="entry name" value="SRF-TF"/>
    <property type="match status" value="1"/>
</dbReference>
<gene>
    <name evidence="8" type="primary">LOC108820359</name>
</gene>
<keyword evidence="5" id="KW-0539">Nucleus</keyword>
<dbReference type="OrthoDB" id="1112881at2759"/>
<dbReference type="AlphaFoldDB" id="A0A9W3C8Y6"/>
<organism evidence="7 8">
    <name type="scientific">Raphanus sativus</name>
    <name type="common">Radish</name>
    <name type="synonym">Raphanus raphanistrum var. sativus</name>
    <dbReference type="NCBI Taxonomy" id="3726"/>
    <lineage>
        <taxon>Eukaryota</taxon>
        <taxon>Viridiplantae</taxon>
        <taxon>Streptophyta</taxon>
        <taxon>Embryophyta</taxon>
        <taxon>Tracheophyta</taxon>
        <taxon>Spermatophyta</taxon>
        <taxon>Magnoliopsida</taxon>
        <taxon>eudicotyledons</taxon>
        <taxon>Gunneridae</taxon>
        <taxon>Pentapetalae</taxon>
        <taxon>rosids</taxon>
        <taxon>malvids</taxon>
        <taxon>Brassicales</taxon>
        <taxon>Brassicaceae</taxon>
        <taxon>Brassiceae</taxon>
        <taxon>Raphanus</taxon>
    </lineage>
</organism>
<comment type="subcellular location">
    <subcellularLocation>
        <location evidence="1">Nucleus</location>
    </subcellularLocation>
</comment>
<keyword evidence="4" id="KW-0804">Transcription</keyword>
<reference evidence="7" key="1">
    <citation type="journal article" date="2019" name="Database">
        <title>The radish genome database (RadishGD): an integrated information resource for radish genomics.</title>
        <authorList>
            <person name="Yu H.J."/>
            <person name="Baek S."/>
            <person name="Lee Y.J."/>
            <person name="Cho A."/>
            <person name="Mun J.H."/>
        </authorList>
    </citation>
    <scope>NUCLEOTIDE SEQUENCE [LARGE SCALE GENOMIC DNA]</scope>
    <source>
        <strain evidence="7">cv. WK10039</strain>
    </source>
</reference>
<dbReference type="CDD" id="cd00266">
    <property type="entry name" value="MADS_SRF_like"/>
    <property type="match status" value="1"/>
</dbReference>
<dbReference type="GO" id="GO:0046983">
    <property type="term" value="F:protein dimerization activity"/>
    <property type="evidence" value="ECO:0007669"/>
    <property type="project" value="InterPro"/>
</dbReference>
<evidence type="ECO:0000256" key="2">
    <source>
        <dbReference type="ARBA" id="ARBA00023015"/>
    </source>
</evidence>
<dbReference type="SMART" id="SM00432">
    <property type="entry name" value="MADS"/>
    <property type="match status" value="1"/>
</dbReference>
<evidence type="ECO:0000259" key="6">
    <source>
        <dbReference type="PROSITE" id="PS50066"/>
    </source>
</evidence>
<evidence type="ECO:0000313" key="8">
    <source>
        <dbReference type="RefSeq" id="XP_056848051.1"/>
    </source>
</evidence>
<proteinExistence type="predicted"/>
<name>A0A9W3C8Y6_RAPSA</name>
<evidence type="ECO:0000256" key="1">
    <source>
        <dbReference type="ARBA" id="ARBA00004123"/>
    </source>
</evidence>
<dbReference type="PANTHER" id="PTHR11945:SF702">
    <property type="entry name" value="AGAMOUS-LIKE 83-RELATED"/>
    <property type="match status" value="1"/>
</dbReference>
<accession>A0A9W3C8Y6</accession>
<dbReference type="GO" id="GO:0000978">
    <property type="term" value="F:RNA polymerase II cis-regulatory region sequence-specific DNA binding"/>
    <property type="evidence" value="ECO:0007669"/>
    <property type="project" value="TreeGrafter"/>
</dbReference>
<dbReference type="KEGG" id="rsz:108820359"/>
<dbReference type="Proteomes" id="UP000504610">
    <property type="component" value="Chromosome 8"/>
</dbReference>
<evidence type="ECO:0000256" key="5">
    <source>
        <dbReference type="ARBA" id="ARBA00023242"/>
    </source>
</evidence>
<dbReference type="PANTHER" id="PTHR11945">
    <property type="entry name" value="MADS BOX PROTEIN"/>
    <property type="match status" value="1"/>
</dbReference>
<dbReference type="GeneID" id="108820359"/>
<dbReference type="GO" id="GO:0005634">
    <property type="term" value="C:nucleus"/>
    <property type="evidence" value="ECO:0007669"/>
    <property type="project" value="UniProtKB-SubCell"/>
</dbReference>
<dbReference type="PRINTS" id="PR00404">
    <property type="entry name" value="MADSDOMAIN"/>
</dbReference>
<dbReference type="InterPro" id="IPR033897">
    <property type="entry name" value="SRF-like_MADS-box"/>
</dbReference>
<keyword evidence="3" id="KW-0238">DNA-binding</keyword>
<evidence type="ECO:0000256" key="3">
    <source>
        <dbReference type="ARBA" id="ARBA00023125"/>
    </source>
</evidence>
<feature type="domain" description="MADS-box" evidence="6">
    <location>
        <begin position="6"/>
        <end position="57"/>
    </location>
</feature>
<evidence type="ECO:0000313" key="7">
    <source>
        <dbReference type="Proteomes" id="UP000504610"/>
    </source>
</evidence>
<evidence type="ECO:0000256" key="4">
    <source>
        <dbReference type="ARBA" id="ARBA00023163"/>
    </source>
</evidence>
<dbReference type="PROSITE" id="PS50066">
    <property type="entry name" value="MADS_BOX_2"/>
    <property type="match status" value="1"/>
</dbReference>
<dbReference type="GO" id="GO:0000981">
    <property type="term" value="F:DNA-binding transcription factor activity, RNA polymerase II-specific"/>
    <property type="evidence" value="ECO:0007669"/>
    <property type="project" value="InterPro"/>
</dbReference>
<keyword evidence="7" id="KW-1185">Reference proteome</keyword>
<dbReference type="SUPFAM" id="SSF55455">
    <property type="entry name" value="SRF-like"/>
    <property type="match status" value="1"/>
</dbReference>
<dbReference type="InterPro" id="IPR002100">
    <property type="entry name" value="TF_MADSbox"/>
</dbReference>